<organism evidence="2 3">
    <name type="scientific">Haemonchus contortus</name>
    <name type="common">Barber pole worm</name>
    <dbReference type="NCBI Taxonomy" id="6289"/>
    <lineage>
        <taxon>Eukaryota</taxon>
        <taxon>Metazoa</taxon>
        <taxon>Ecdysozoa</taxon>
        <taxon>Nematoda</taxon>
        <taxon>Chromadorea</taxon>
        <taxon>Rhabditida</taxon>
        <taxon>Rhabditina</taxon>
        <taxon>Rhabditomorpha</taxon>
        <taxon>Strongyloidea</taxon>
        <taxon>Trichostrongylidae</taxon>
        <taxon>Haemonchus</taxon>
    </lineage>
</organism>
<dbReference type="OMA" id="LANNEHC"/>
<dbReference type="WBParaSite" id="HCON_00025150-00001">
    <property type="protein sequence ID" value="HCON_00025150-00001"/>
    <property type="gene ID" value="HCON_00025150"/>
</dbReference>
<evidence type="ECO:0000313" key="3">
    <source>
        <dbReference type="WBParaSite" id="HCON_00025150-00001"/>
    </source>
</evidence>
<dbReference type="OrthoDB" id="5808628at2759"/>
<reference evidence="3" key="1">
    <citation type="submission" date="2020-12" db="UniProtKB">
        <authorList>
            <consortium name="WormBaseParasite"/>
        </authorList>
    </citation>
    <scope>IDENTIFICATION</scope>
    <source>
        <strain evidence="3">MHco3</strain>
    </source>
</reference>
<dbReference type="AlphaFoldDB" id="A0A7I4XYL5"/>
<protein>
    <submittedName>
        <fullName evidence="3">Uncharacterized protein</fullName>
    </submittedName>
</protein>
<evidence type="ECO:0000313" key="2">
    <source>
        <dbReference type="Proteomes" id="UP000025227"/>
    </source>
</evidence>
<feature type="compositionally biased region" description="Low complexity" evidence="1">
    <location>
        <begin position="269"/>
        <end position="281"/>
    </location>
</feature>
<evidence type="ECO:0000256" key="1">
    <source>
        <dbReference type="SAM" id="MobiDB-lite"/>
    </source>
</evidence>
<dbReference type="Proteomes" id="UP000025227">
    <property type="component" value="Unplaced"/>
</dbReference>
<keyword evidence="2" id="KW-1185">Reference proteome</keyword>
<feature type="compositionally biased region" description="Polar residues" evidence="1">
    <location>
        <begin position="224"/>
        <end position="268"/>
    </location>
</feature>
<proteinExistence type="predicted"/>
<accession>A0A7I4XYL5</accession>
<sequence length="304" mass="32973">MMSDSSNTSMIIEDVDLNRALEQIRELNTELSMHGDALAQVGALQKRIASTKGRARGLVNMIDQRIAYLSDAWKTHLSDKGDYEDLEIAKGAVSDPVRIGLHKDGDESFFARVNVLKDKVAELVLLDEQAAVAHKRATADNKTLNMAADMLKEVEDRQRELLANNEHCFSEKALPLPSLRRALEAIDARLNLKDTTAEEKSDLKMLAEELRLFLKFLPTNASGTTLTPQSKVTSTSELRTSLAPTETTNSSSLISGTTVPTNESLSGFTTSTGTSASASAANGFQMQADGQSLPNSDSNSTMPI</sequence>
<feature type="compositionally biased region" description="Polar residues" evidence="1">
    <location>
        <begin position="282"/>
        <end position="304"/>
    </location>
</feature>
<feature type="region of interest" description="Disordered" evidence="1">
    <location>
        <begin position="224"/>
        <end position="304"/>
    </location>
</feature>
<name>A0A7I4XYL5_HAECO</name>